<dbReference type="EMBL" id="LQZP01000046">
    <property type="protein sequence ID" value="KXT93060.1"/>
    <property type="molecule type" value="Genomic_DNA"/>
</dbReference>
<dbReference type="InterPro" id="IPR022372">
    <property type="entry name" value="Accessory_SS_Asp1"/>
</dbReference>
<dbReference type="Proteomes" id="UP000070053">
    <property type="component" value="Unassembled WGS sequence"/>
</dbReference>
<accession>A0A139PSA3</accession>
<dbReference type="NCBIfam" id="TIGR03713">
    <property type="entry name" value="acc_sec_asp1"/>
    <property type="match status" value="1"/>
</dbReference>
<dbReference type="PATRIC" id="fig|1303.81.peg.233"/>
<reference evidence="1 2" key="1">
    <citation type="submission" date="2016-01" db="EMBL/GenBank/DDBJ databases">
        <title>Highly variable Streptococcus oralis are common among viridans streptococci isolated from primates.</title>
        <authorList>
            <person name="Denapaite D."/>
            <person name="Rieger M."/>
            <person name="Koendgen S."/>
            <person name="Brueckner R."/>
            <person name="Ochigava I."/>
            <person name="Kappeler P."/>
            <person name="Maetz-Rensing K."/>
            <person name="Leendertz F."/>
            <person name="Hakenbeck R."/>
        </authorList>
    </citation>
    <scope>NUCLEOTIDE SEQUENCE [LARGE SCALE GENOMIC DNA]</scope>
    <source>
        <strain evidence="1 2">DD21</strain>
    </source>
</reference>
<dbReference type="RefSeq" id="WP_061453442.1">
    <property type="nucleotide sequence ID" value="NZ_JAKUWC010000005.1"/>
</dbReference>
<proteinExistence type="predicted"/>
<protein>
    <submittedName>
        <fullName evidence="1">Accessory secretory protein Asp1</fullName>
    </submittedName>
</protein>
<name>A0A139PSA3_STROR</name>
<dbReference type="GO" id="GO:0015031">
    <property type="term" value="P:protein transport"/>
    <property type="evidence" value="ECO:0007669"/>
    <property type="project" value="InterPro"/>
</dbReference>
<sequence>MFYFVPSWYCQGRKWYSTALPFYCSSNQIMFDDTMNLLQMFQPEKKDSTILILNYSPHIRTFFYQERIEPASMWNLFDNLQGLTDVLPRKLGLDDLKWPQGAEFFYTPFLVDVYLNQNHYAQINFSQTGNIFDIIYFKNNQMDHRLVFDDRGIVSSVIYFENNQPDHQDYLNPQGQWQFREFLTRDNHQVLVNPEVQEAFAKDVYSDIEELIKEKLDQYLSSALTRDDMLIVSADPQHNHLFHKAKRHYNLTFSFFGERYPIEDKEEILGDLQGTPFFIVDSFSKVQKMDELIGKAQLPPYYEVAPYDIRLQAEESQQEKPATVYVNVDTLPQEHLQTVFRTIFDMMLEKEWMKLLIGTQSLESERAVFIRQFLKEYLSYQLGSEEKAQIHEDIKPKESKALLEQGKTLRERMEIKTHRSSTELAKILKEVRVLLDLGNPADMLLQIAGLSGGIPQINLYSSSYVKHAENGSIITDISILKNVILYYLTDIESAYKCKAHSLSRMEQYKRGEIVEMWKNSIKGLRENERD</sequence>
<dbReference type="OrthoDB" id="9767875at2"/>
<comment type="caution">
    <text evidence="1">The sequence shown here is derived from an EMBL/GenBank/DDBJ whole genome shotgun (WGS) entry which is preliminary data.</text>
</comment>
<evidence type="ECO:0000313" key="2">
    <source>
        <dbReference type="Proteomes" id="UP000070053"/>
    </source>
</evidence>
<gene>
    <name evidence="1" type="ORF">SORDD21_00191</name>
</gene>
<dbReference type="Pfam" id="PF16993">
    <property type="entry name" value="Asp1"/>
    <property type="match status" value="1"/>
</dbReference>
<organism evidence="1 2">
    <name type="scientific">Streptococcus oralis</name>
    <dbReference type="NCBI Taxonomy" id="1303"/>
    <lineage>
        <taxon>Bacteria</taxon>
        <taxon>Bacillati</taxon>
        <taxon>Bacillota</taxon>
        <taxon>Bacilli</taxon>
        <taxon>Lactobacillales</taxon>
        <taxon>Streptococcaceae</taxon>
        <taxon>Streptococcus</taxon>
    </lineage>
</organism>
<dbReference type="AlphaFoldDB" id="A0A139PSA3"/>
<evidence type="ECO:0000313" key="1">
    <source>
        <dbReference type="EMBL" id="KXT93060.1"/>
    </source>
</evidence>